<comment type="caution">
    <text evidence="2">The sequence shown here is derived from an EMBL/GenBank/DDBJ whole genome shotgun (WGS) entry which is preliminary data.</text>
</comment>
<feature type="non-terminal residue" evidence="2">
    <location>
        <position position="275"/>
    </location>
</feature>
<keyword evidence="3" id="KW-1185">Reference proteome</keyword>
<dbReference type="PANTHER" id="PTHR33376:SF4">
    <property type="entry name" value="SIALIC ACID-BINDING PERIPLASMIC PROTEIN SIAP"/>
    <property type="match status" value="1"/>
</dbReference>
<dbReference type="CDD" id="cd13602">
    <property type="entry name" value="PBP2_TRAP_BpDctp6_7"/>
    <property type="match status" value="1"/>
</dbReference>
<reference evidence="3" key="1">
    <citation type="journal article" date="2019" name="Int. J. Syst. Evol. Microbiol.">
        <title>The Global Catalogue of Microorganisms (GCM) 10K type strain sequencing project: providing services to taxonomists for standard genome sequencing and annotation.</title>
        <authorList>
            <consortium name="The Broad Institute Genomics Platform"/>
            <consortium name="The Broad Institute Genome Sequencing Center for Infectious Disease"/>
            <person name="Wu L."/>
            <person name="Ma J."/>
        </authorList>
    </citation>
    <scope>NUCLEOTIDE SEQUENCE [LARGE SCALE GENOMIC DNA]</scope>
    <source>
        <strain evidence="3">KCTC 42964</strain>
    </source>
</reference>
<organism evidence="2 3">
    <name type="scientific">Marinibaculum pumilum</name>
    <dbReference type="NCBI Taxonomy" id="1766165"/>
    <lineage>
        <taxon>Bacteria</taxon>
        <taxon>Pseudomonadati</taxon>
        <taxon>Pseudomonadota</taxon>
        <taxon>Alphaproteobacteria</taxon>
        <taxon>Rhodospirillales</taxon>
        <taxon>Rhodospirillaceae</taxon>
        <taxon>Marinibaculum</taxon>
    </lineage>
</organism>
<evidence type="ECO:0000313" key="2">
    <source>
        <dbReference type="EMBL" id="MFC3227943.1"/>
    </source>
</evidence>
<sequence>MFANDVKRLTDGQIDITVHSANSLIANPEIKRAVQLQQVPIAELFISNLSREDPIFEMDAIPFLASNYQDALKLYQVTKPVMQERLLEQGLRLLYAVPWPSQAFYTTKPVNSVADLKGLKMRAYNEQTSRLAEALGTIPTTVQAPEIPQAFSTGIIDTMFTSAQTGVTTKAWDYTKYYYDTQAWVPKNVVFINEKVYQELPDDLKADLQEAAAIAETRGWMMSMASNIQKPIELSRNGMEVGVISPEFETELKAIGDQMLAAWLEKAGEDGKKII</sequence>
<evidence type="ECO:0000313" key="3">
    <source>
        <dbReference type="Proteomes" id="UP001595528"/>
    </source>
</evidence>
<evidence type="ECO:0000256" key="1">
    <source>
        <dbReference type="ARBA" id="ARBA00022729"/>
    </source>
</evidence>
<accession>A0ABV7L062</accession>
<dbReference type="Gene3D" id="3.40.190.170">
    <property type="entry name" value="Bacterial extracellular solute-binding protein, family 7"/>
    <property type="match status" value="1"/>
</dbReference>
<proteinExistence type="predicted"/>
<dbReference type="Proteomes" id="UP001595528">
    <property type="component" value="Unassembled WGS sequence"/>
</dbReference>
<dbReference type="EMBL" id="JBHRTR010000026">
    <property type="protein sequence ID" value="MFC3227943.1"/>
    <property type="molecule type" value="Genomic_DNA"/>
</dbReference>
<dbReference type="InterPro" id="IPR038404">
    <property type="entry name" value="TRAP_DctP_sf"/>
</dbReference>
<dbReference type="PANTHER" id="PTHR33376">
    <property type="match status" value="1"/>
</dbReference>
<keyword evidence="1" id="KW-0732">Signal</keyword>
<name>A0ABV7L062_9PROT</name>
<gene>
    <name evidence="2" type="ORF">ACFOGJ_11915</name>
</gene>
<dbReference type="RefSeq" id="WP_379900575.1">
    <property type="nucleotide sequence ID" value="NZ_JBHRTR010000026.1"/>
</dbReference>
<dbReference type="NCBIfam" id="NF037995">
    <property type="entry name" value="TRAP_S1"/>
    <property type="match status" value="1"/>
</dbReference>
<dbReference type="InterPro" id="IPR018389">
    <property type="entry name" value="DctP_fam"/>
</dbReference>
<protein>
    <submittedName>
        <fullName evidence="2">TRAP transporter substrate-binding protein</fullName>
    </submittedName>
</protein>
<dbReference type="Pfam" id="PF03480">
    <property type="entry name" value="DctP"/>
    <property type="match status" value="1"/>
</dbReference>